<keyword evidence="3" id="KW-1185">Reference proteome</keyword>
<feature type="compositionally biased region" description="Basic and acidic residues" evidence="1">
    <location>
        <begin position="389"/>
        <end position="402"/>
    </location>
</feature>
<dbReference type="AlphaFoldDB" id="A0A3A1Y7C2"/>
<organism evidence="2 3">
    <name type="scientific">Psittacicella melopsittaci</name>
    <dbReference type="NCBI Taxonomy" id="2028576"/>
    <lineage>
        <taxon>Bacteria</taxon>
        <taxon>Pseudomonadati</taxon>
        <taxon>Pseudomonadota</taxon>
        <taxon>Gammaproteobacteria</taxon>
        <taxon>Pasteurellales</taxon>
        <taxon>Psittacicellaceae</taxon>
        <taxon>Psittacicella</taxon>
    </lineage>
</organism>
<dbReference type="EMBL" id="NRJH01000048">
    <property type="protein sequence ID" value="RIY32027.1"/>
    <property type="molecule type" value="Genomic_DNA"/>
</dbReference>
<comment type="caution">
    <text evidence="2">The sequence shown here is derived from an EMBL/GenBank/DDBJ whole genome shotgun (WGS) entry which is preliminary data.</text>
</comment>
<feature type="region of interest" description="Disordered" evidence="1">
    <location>
        <begin position="389"/>
        <end position="430"/>
    </location>
</feature>
<sequence>MTVEASDKATVTNSSLTPSNTNNSAVVVKGKDATLDKVNISVTPGTNASVSVIADGGNATVTDSSSTGASNLTVTGNNVDLTNSTLKGDDKGGAVVTAKDGILTINATTVANYTPTTVTADKGDVNVTDSNISSPEINLTATNGSVVISKSNLVDPNADKATNSTVTLNAKDAIVVDRSNISTSAVDVDTDASIVVNASNLTSNTNISLVSTNNEVNVTGSNLNSPDTTISAPNAAVTISNANFSGEKVNITSPNVAIDLSNFTPTDLVISVPNVTEAEGQETPVQGNVSLTNVSITTPNGNVEVYNPNGSISITDTNISTTNGNTNITGNTITLTGNQISGNNQTVLYNESIVYQDQGNVFTNSTTTPGHTYICRVGDRVCLGLEEAREEPRRGRGGDNRRGIGNYHPTTERDAGRDIGRDSARDTISVSEPRREELRRWFDRDNRGEDRELNAQDINVLSQAGVFNLSTCNVVVDQILIDYTPENILEHEDEVKARLAELGINPQDFTRFIQACTRYSWLNFEEVRR</sequence>
<accession>A0A3A1Y7C2</accession>
<feature type="region of interest" description="Disordered" evidence="1">
    <location>
        <begin position="1"/>
        <end position="23"/>
    </location>
</feature>
<evidence type="ECO:0000313" key="2">
    <source>
        <dbReference type="EMBL" id="RIY32027.1"/>
    </source>
</evidence>
<name>A0A3A1Y7C2_9GAMM</name>
<gene>
    <name evidence="2" type="ORF">CJP74_05665</name>
</gene>
<evidence type="ECO:0000256" key="1">
    <source>
        <dbReference type="SAM" id="MobiDB-lite"/>
    </source>
</evidence>
<dbReference type="RefSeq" id="WP_119497312.1">
    <property type="nucleotide sequence ID" value="NZ_NRJH01000048.1"/>
</dbReference>
<feature type="compositionally biased region" description="Basic and acidic residues" evidence="1">
    <location>
        <begin position="410"/>
        <end position="425"/>
    </location>
</feature>
<evidence type="ECO:0000313" key="3">
    <source>
        <dbReference type="Proteomes" id="UP000266258"/>
    </source>
</evidence>
<reference evidence="2 3" key="1">
    <citation type="submission" date="2017-08" db="EMBL/GenBank/DDBJ databases">
        <title>Reclassification of Bisgaard taxon 37 and 44.</title>
        <authorList>
            <person name="Christensen H."/>
        </authorList>
    </citation>
    <scope>NUCLEOTIDE SEQUENCE [LARGE SCALE GENOMIC DNA]</scope>
    <source>
        <strain evidence="2 3">B96_4</strain>
    </source>
</reference>
<protein>
    <submittedName>
        <fullName evidence="2">Uncharacterized protein</fullName>
    </submittedName>
</protein>
<dbReference type="Proteomes" id="UP000266258">
    <property type="component" value="Unassembled WGS sequence"/>
</dbReference>
<proteinExistence type="predicted"/>
<feature type="compositionally biased region" description="Low complexity" evidence="1">
    <location>
        <begin position="10"/>
        <end position="23"/>
    </location>
</feature>